<name>A0ACC1K0N2_9FUNG</name>
<dbReference type="EMBL" id="JANBUJ010000613">
    <property type="protein sequence ID" value="KAJ2771021.1"/>
    <property type="molecule type" value="Genomic_DNA"/>
</dbReference>
<dbReference type="Proteomes" id="UP001140234">
    <property type="component" value="Unassembled WGS sequence"/>
</dbReference>
<reference evidence="1" key="1">
    <citation type="submission" date="2022-07" db="EMBL/GenBank/DDBJ databases">
        <title>Phylogenomic reconstructions and comparative analyses of Kickxellomycotina fungi.</title>
        <authorList>
            <person name="Reynolds N.K."/>
            <person name="Stajich J.E."/>
            <person name="Barry K."/>
            <person name="Grigoriev I.V."/>
            <person name="Crous P."/>
            <person name="Smith M.E."/>
        </authorList>
    </citation>
    <scope>NUCLEOTIDE SEQUENCE</scope>
    <source>
        <strain evidence="1">CBS 109366</strain>
    </source>
</reference>
<protein>
    <submittedName>
        <fullName evidence="1">Uncharacterized protein</fullName>
    </submittedName>
</protein>
<organism evidence="1 2">
    <name type="scientific">Coemansia nantahalensis</name>
    <dbReference type="NCBI Taxonomy" id="2789366"/>
    <lineage>
        <taxon>Eukaryota</taxon>
        <taxon>Fungi</taxon>
        <taxon>Fungi incertae sedis</taxon>
        <taxon>Zoopagomycota</taxon>
        <taxon>Kickxellomycotina</taxon>
        <taxon>Kickxellomycetes</taxon>
        <taxon>Kickxellales</taxon>
        <taxon>Kickxellaceae</taxon>
        <taxon>Coemansia</taxon>
    </lineage>
</organism>
<evidence type="ECO:0000313" key="2">
    <source>
        <dbReference type="Proteomes" id="UP001140234"/>
    </source>
</evidence>
<accession>A0ACC1K0N2</accession>
<gene>
    <name evidence="1" type="ORF">IWQ57_002401</name>
</gene>
<sequence>MPAEAPPRSGDKLDRRPSPLQPVGREPWPVTSPVTGPYSGGVDEADYSSSESLVAEYNETLAYPYAVSPTLSSPTRSSQDDATTKPAAAAAEASAAAAK</sequence>
<proteinExistence type="predicted"/>
<evidence type="ECO:0000313" key="1">
    <source>
        <dbReference type="EMBL" id="KAJ2771021.1"/>
    </source>
</evidence>
<feature type="non-terminal residue" evidence="1">
    <location>
        <position position="99"/>
    </location>
</feature>
<keyword evidence="2" id="KW-1185">Reference proteome</keyword>
<comment type="caution">
    <text evidence="1">The sequence shown here is derived from an EMBL/GenBank/DDBJ whole genome shotgun (WGS) entry which is preliminary data.</text>
</comment>